<dbReference type="Proteomes" id="UP001633002">
    <property type="component" value="Unassembled WGS sequence"/>
</dbReference>
<dbReference type="AlphaFoldDB" id="A0ABD3I6F7"/>
<comment type="caution">
    <text evidence="2">The sequence shown here is derived from an EMBL/GenBank/DDBJ whole genome shotgun (WGS) entry which is preliminary data.</text>
</comment>
<proteinExistence type="predicted"/>
<feature type="region of interest" description="Disordered" evidence="1">
    <location>
        <begin position="1"/>
        <end position="60"/>
    </location>
</feature>
<feature type="region of interest" description="Disordered" evidence="1">
    <location>
        <begin position="82"/>
        <end position="116"/>
    </location>
</feature>
<evidence type="ECO:0000256" key="1">
    <source>
        <dbReference type="SAM" id="MobiDB-lite"/>
    </source>
</evidence>
<sequence>MAGEGREWPGNDGADREGPQVGAREDRVVQEKMTVLRGSPGTAGKGVRPSHSSGGTGKKVMRSERLGFYVCVSVSESFHGRVRSSLLRGRDGHHESSQKNLRRKEEGTEESCPHPYATLPTYSIRRNDAVDERGIKSSHGCEVPPLAPRRSRVWSGMHSDGGAETAVVTGDNSELAQESEEEADGT</sequence>
<feature type="compositionally biased region" description="Acidic residues" evidence="1">
    <location>
        <begin position="177"/>
        <end position="186"/>
    </location>
</feature>
<keyword evidence="3" id="KW-1185">Reference proteome</keyword>
<protein>
    <submittedName>
        <fullName evidence="2">Uncharacterized protein</fullName>
    </submittedName>
</protein>
<evidence type="ECO:0000313" key="2">
    <source>
        <dbReference type="EMBL" id="KAL3699143.1"/>
    </source>
</evidence>
<feature type="compositionally biased region" description="Basic and acidic residues" evidence="1">
    <location>
        <begin position="1"/>
        <end position="30"/>
    </location>
</feature>
<dbReference type="EMBL" id="JBJQOH010000001">
    <property type="protein sequence ID" value="KAL3699143.1"/>
    <property type="molecule type" value="Genomic_DNA"/>
</dbReference>
<reference evidence="2 3" key="1">
    <citation type="submission" date="2024-09" db="EMBL/GenBank/DDBJ databases">
        <title>Chromosome-scale assembly of Riccia sorocarpa.</title>
        <authorList>
            <person name="Paukszto L."/>
        </authorList>
    </citation>
    <scope>NUCLEOTIDE SEQUENCE [LARGE SCALE GENOMIC DNA]</scope>
    <source>
        <strain evidence="2">LP-2024</strain>
        <tissue evidence="2">Aerial parts of the thallus</tissue>
    </source>
</reference>
<accession>A0ABD3I6F7</accession>
<feature type="compositionally biased region" description="Basic and acidic residues" evidence="1">
    <location>
        <begin position="88"/>
        <end position="97"/>
    </location>
</feature>
<name>A0ABD3I6F7_9MARC</name>
<evidence type="ECO:0000313" key="3">
    <source>
        <dbReference type="Proteomes" id="UP001633002"/>
    </source>
</evidence>
<organism evidence="2 3">
    <name type="scientific">Riccia sorocarpa</name>
    <dbReference type="NCBI Taxonomy" id="122646"/>
    <lineage>
        <taxon>Eukaryota</taxon>
        <taxon>Viridiplantae</taxon>
        <taxon>Streptophyta</taxon>
        <taxon>Embryophyta</taxon>
        <taxon>Marchantiophyta</taxon>
        <taxon>Marchantiopsida</taxon>
        <taxon>Marchantiidae</taxon>
        <taxon>Marchantiales</taxon>
        <taxon>Ricciaceae</taxon>
        <taxon>Riccia</taxon>
    </lineage>
</organism>
<feature type="region of interest" description="Disordered" evidence="1">
    <location>
        <begin position="135"/>
        <end position="186"/>
    </location>
</feature>
<gene>
    <name evidence="2" type="ORF">R1sor_017165</name>
</gene>